<organism evidence="1">
    <name type="scientific">marine sediment metagenome</name>
    <dbReference type="NCBI Taxonomy" id="412755"/>
    <lineage>
        <taxon>unclassified sequences</taxon>
        <taxon>metagenomes</taxon>
        <taxon>ecological metagenomes</taxon>
    </lineage>
</organism>
<gene>
    <name evidence="1" type="ORF">S12H4_12969</name>
</gene>
<proteinExistence type="predicted"/>
<protein>
    <submittedName>
        <fullName evidence="1">Uncharacterized protein</fullName>
    </submittedName>
</protein>
<sequence length="128" mass="15357">MMWKLIRYYRQICIWLRIRHHQEHTAFSLPEGMTAKQFYRALIPLGYQKVTFPYCHVYPGQIFSCRRLVGFKQFHLRLWSDGHYTGHHEYNFEFTLALHMSGTDVSDLAGCPREHDRVEAVLRRKLSL</sequence>
<accession>X1S1Q4</accession>
<comment type="caution">
    <text evidence="1">The sequence shown here is derived from an EMBL/GenBank/DDBJ whole genome shotgun (WGS) entry which is preliminary data.</text>
</comment>
<dbReference type="AlphaFoldDB" id="X1S1Q4"/>
<evidence type="ECO:0000313" key="1">
    <source>
        <dbReference type="EMBL" id="GAI86947.1"/>
    </source>
</evidence>
<reference evidence="1" key="1">
    <citation type="journal article" date="2014" name="Front. Microbiol.">
        <title>High frequency of phylogenetically diverse reductive dehalogenase-homologous genes in deep subseafloor sedimentary metagenomes.</title>
        <authorList>
            <person name="Kawai M."/>
            <person name="Futagami T."/>
            <person name="Toyoda A."/>
            <person name="Takaki Y."/>
            <person name="Nishi S."/>
            <person name="Hori S."/>
            <person name="Arai W."/>
            <person name="Tsubouchi T."/>
            <person name="Morono Y."/>
            <person name="Uchiyama I."/>
            <person name="Ito T."/>
            <person name="Fujiyama A."/>
            <person name="Inagaki F."/>
            <person name="Takami H."/>
        </authorList>
    </citation>
    <scope>NUCLEOTIDE SEQUENCE</scope>
    <source>
        <strain evidence="1">Expedition CK06-06</strain>
    </source>
</reference>
<dbReference type="EMBL" id="BARW01006184">
    <property type="protein sequence ID" value="GAI86947.1"/>
    <property type="molecule type" value="Genomic_DNA"/>
</dbReference>
<name>X1S1Q4_9ZZZZ</name>